<accession>A0A1F5ZLX2</accession>
<dbReference type="EMBL" id="MFJE01000053">
    <property type="protein sequence ID" value="OGG13479.1"/>
    <property type="molecule type" value="Genomic_DNA"/>
</dbReference>
<evidence type="ECO:0000313" key="4">
    <source>
        <dbReference type="Proteomes" id="UP000177383"/>
    </source>
</evidence>
<protein>
    <recommendedName>
        <fullName evidence="5">Lipopolysaccharide heptosyltransferase II</fullName>
    </recommendedName>
</protein>
<comment type="caution">
    <text evidence="3">The sequence shown here is derived from an EMBL/GenBank/DDBJ whole genome shotgun (WGS) entry which is preliminary data.</text>
</comment>
<dbReference type="GO" id="GO:0009244">
    <property type="term" value="P:lipopolysaccharide core region biosynthetic process"/>
    <property type="evidence" value="ECO:0007669"/>
    <property type="project" value="TreeGrafter"/>
</dbReference>
<name>A0A1F5ZLX2_9BACT</name>
<dbReference type="GO" id="GO:0008713">
    <property type="term" value="F:ADP-heptose-lipopolysaccharide heptosyltransferase activity"/>
    <property type="evidence" value="ECO:0007669"/>
    <property type="project" value="TreeGrafter"/>
</dbReference>
<dbReference type="AlphaFoldDB" id="A0A1F5ZLX2"/>
<evidence type="ECO:0000256" key="1">
    <source>
        <dbReference type="ARBA" id="ARBA00022676"/>
    </source>
</evidence>
<dbReference type="InterPro" id="IPR002201">
    <property type="entry name" value="Glyco_trans_9"/>
</dbReference>
<dbReference type="SUPFAM" id="SSF53756">
    <property type="entry name" value="UDP-Glycosyltransferase/glycogen phosphorylase"/>
    <property type="match status" value="1"/>
</dbReference>
<dbReference type="GO" id="GO:0005829">
    <property type="term" value="C:cytosol"/>
    <property type="evidence" value="ECO:0007669"/>
    <property type="project" value="TreeGrafter"/>
</dbReference>
<dbReference type="Proteomes" id="UP000177383">
    <property type="component" value="Unassembled WGS sequence"/>
</dbReference>
<evidence type="ECO:0000256" key="2">
    <source>
        <dbReference type="ARBA" id="ARBA00022679"/>
    </source>
</evidence>
<dbReference type="STRING" id="1798375.A2773_01050"/>
<dbReference type="PANTHER" id="PTHR30160">
    <property type="entry name" value="TETRAACYLDISACCHARIDE 4'-KINASE-RELATED"/>
    <property type="match status" value="1"/>
</dbReference>
<keyword evidence="2" id="KW-0808">Transferase</keyword>
<dbReference type="Pfam" id="PF01075">
    <property type="entry name" value="Glyco_transf_9"/>
    <property type="match status" value="1"/>
</dbReference>
<keyword evidence="1" id="KW-0328">Glycosyltransferase</keyword>
<dbReference type="CDD" id="cd03789">
    <property type="entry name" value="GT9_LPS_heptosyltransferase"/>
    <property type="match status" value="1"/>
</dbReference>
<organism evidence="3 4">
    <name type="scientific">Candidatus Gottesmanbacteria bacterium RIFCSPHIGHO2_01_FULL_39_10</name>
    <dbReference type="NCBI Taxonomy" id="1798375"/>
    <lineage>
        <taxon>Bacteria</taxon>
        <taxon>Candidatus Gottesmaniibacteriota</taxon>
    </lineage>
</organism>
<dbReference type="Gene3D" id="3.40.50.2000">
    <property type="entry name" value="Glycogen Phosphorylase B"/>
    <property type="match status" value="2"/>
</dbReference>
<sequence>MKDIQKILIIFKSGIGNFILFTPALQALRKKYPEAKITVLAAPRGAPEILNSLSNLVDRVLIAPQSNWRDILKLIPRLKQIKADIAISTQPGPAGVYLSLISRAKIRLGFCLPDKKWFDSFFTHQTIFSHQQHELLQYFNLLKPLGLSYQNENVIFPITKSNLVKTRRYLIKQNLADKFLIAIHPGSYFDQKFKRWPIDYFSKLAKMLADYYQAKILILGAREEKELARKIQLRFKLALDLTGQFSLAETAAIIKSCRFLVVSDSGLGHIATAVKTPVFSIFGLTNPDKNRPWGENAFVIKHPEAKICYQSFVGFASSSDCKDPRKYLKLLTPKIVFNYIKNTKLP</sequence>
<proteinExistence type="predicted"/>
<gene>
    <name evidence="3" type="ORF">A2773_01050</name>
</gene>
<evidence type="ECO:0008006" key="5">
    <source>
        <dbReference type="Google" id="ProtNLM"/>
    </source>
</evidence>
<reference evidence="3 4" key="1">
    <citation type="journal article" date="2016" name="Nat. Commun.">
        <title>Thousands of microbial genomes shed light on interconnected biogeochemical processes in an aquifer system.</title>
        <authorList>
            <person name="Anantharaman K."/>
            <person name="Brown C.T."/>
            <person name="Hug L.A."/>
            <person name="Sharon I."/>
            <person name="Castelle C.J."/>
            <person name="Probst A.J."/>
            <person name="Thomas B.C."/>
            <person name="Singh A."/>
            <person name="Wilkins M.J."/>
            <person name="Karaoz U."/>
            <person name="Brodie E.L."/>
            <person name="Williams K.H."/>
            <person name="Hubbard S.S."/>
            <person name="Banfield J.F."/>
        </authorList>
    </citation>
    <scope>NUCLEOTIDE SEQUENCE [LARGE SCALE GENOMIC DNA]</scope>
</reference>
<evidence type="ECO:0000313" key="3">
    <source>
        <dbReference type="EMBL" id="OGG13479.1"/>
    </source>
</evidence>
<dbReference type="InterPro" id="IPR051199">
    <property type="entry name" value="LPS_LOS_Heptosyltrfase"/>
</dbReference>